<keyword evidence="2" id="KW-0223">Dioxygenase</keyword>
<evidence type="ECO:0000313" key="3">
    <source>
        <dbReference type="Proteomes" id="UP000000442"/>
    </source>
</evidence>
<reference evidence="2 3" key="1">
    <citation type="journal article" date="2009" name="Environ. Microbiol.">
        <title>Genome sequence of Desulfobacterium autotrophicum HRM2, a marine sulfate reducer oxidizing organic carbon completely to carbon dioxide.</title>
        <authorList>
            <person name="Strittmatter A.W."/>
            <person name="Liesegang H."/>
            <person name="Rabus R."/>
            <person name="Decker I."/>
            <person name="Amann J."/>
            <person name="Andres S."/>
            <person name="Henne A."/>
            <person name="Fricke W.F."/>
            <person name="Martinez-Arias R."/>
            <person name="Bartels D."/>
            <person name="Goesmann A."/>
            <person name="Krause L."/>
            <person name="Puehler A."/>
            <person name="Klenk H.P."/>
            <person name="Richter M."/>
            <person name="Schuler M."/>
            <person name="Gloeckner F.O."/>
            <person name="Meyerdierks A."/>
            <person name="Gottschalk G."/>
            <person name="Amann R."/>
        </authorList>
    </citation>
    <scope>NUCLEOTIDE SEQUENCE [LARGE SCALE GENOMIC DNA]</scope>
    <source>
        <strain evidence="3">ATCC 43914 / DSM 3382 / HRM2</strain>
    </source>
</reference>
<feature type="domain" description="[Acyl-carrier-protein] S-malonyltransferase-like inserted helical" evidence="1">
    <location>
        <begin position="392"/>
        <end position="471"/>
    </location>
</feature>
<evidence type="ECO:0000259" key="1">
    <source>
        <dbReference type="Pfam" id="PF21607"/>
    </source>
</evidence>
<dbReference type="InterPro" id="IPR049489">
    <property type="entry name" value="FabD-like_helical_ins"/>
</dbReference>
<dbReference type="InterPro" id="IPR014179">
    <property type="entry name" value="PfaD-like_TIM-barrel"/>
</dbReference>
<organism evidence="2 3">
    <name type="scientific">Desulforapulum autotrophicum (strain ATCC 43914 / DSM 3382 / VKM B-1955 / HRM2)</name>
    <name type="common">Desulfobacterium autotrophicum</name>
    <dbReference type="NCBI Taxonomy" id="177437"/>
    <lineage>
        <taxon>Bacteria</taxon>
        <taxon>Pseudomonadati</taxon>
        <taxon>Thermodesulfobacteriota</taxon>
        <taxon>Desulfobacteria</taxon>
        <taxon>Desulfobacterales</taxon>
        <taxon>Desulfobacteraceae</taxon>
        <taxon>Desulforapulum</taxon>
    </lineage>
</organism>
<dbReference type="Proteomes" id="UP000000442">
    <property type="component" value="Chromosome"/>
</dbReference>
<dbReference type="Pfam" id="PF21607">
    <property type="entry name" value="FabD_helical_ins"/>
    <property type="match status" value="1"/>
</dbReference>
<keyword evidence="2" id="KW-0560">Oxidoreductase</keyword>
<dbReference type="SUPFAM" id="SSF51412">
    <property type="entry name" value="Inosine monophosphate dehydrogenase (IMPDH)"/>
    <property type="match status" value="1"/>
</dbReference>
<dbReference type="PANTHER" id="PTHR32332:SF20">
    <property type="entry name" value="2-NITROPROPANE DIOXYGENASE-LIKE PROTEIN"/>
    <property type="match status" value="1"/>
</dbReference>
<dbReference type="RefSeq" id="WP_015905160.1">
    <property type="nucleotide sequence ID" value="NC_012108.1"/>
</dbReference>
<dbReference type="eggNOG" id="COG2070">
    <property type="taxonomic scope" value="Bacteria"/>
</dbReference>
<dbReference type="PANTHER" id="PTHR32332">
    <property type="entry name" value="2-NITROPROPANE DIOXYGENASE"/>
    <property type="match status" value="1"/>
</dbReference>
<dbReference type="InterPro" id="IPR013785">
    <property type="entry name" value="Aldolase_TIM"/>
</dbReference>
<keyword evidence="3" id="KW-1185">Reference proteome</keyword>
<proteinExistence type="predicted"/>
<gene>
    <name evidence="2" type="ordered locus">HRM2_33230</name>
</gene>
<name>C0QM81_DESAH</name>
<sequence>MTIKKNMHQGFWQPANTLPEKGVDSIKQSLMRLSHPVYLVDLEQETAAANTGSALVGRDLKDETTPYPLRAYAPALPLENLGDAGFKARHGIRYPYVAGAMANGITSVEMVAAMAENGMIGFFGAGGLSVEQVEAALVALKQRIGDRPFGSNLIHSPGDPELEMSVVNLYLRLGVTRVSAAAFMRITPALAYYRIKGIHRDENGTIVTPNLVIAKVSRIEVARQFFSPPPEKLVADLLNRGLITDQEAKLSQSIPMAQDLTAEADSGGHTDNRPALALLPIMLALRDEFNEGFTYDSPLCVGLAGGIATPAATAAAFHMGAAYVLSGSINQSCIEAATSDGVKQLLARTEQADVAMAPAADMFELGARVQVLKRGTMFPLRAEKLYRLYKTYDAFEAIPLAQQREIETKFLLASFEETWQQTRTFFLTRNIKEVVRAENDPKHKMSLVFRSYLGQSSRWATTGEMNRLMDFQIWCGPAMGAFNQWVKGSFLEPPENRRVVDVALNLLVGAAVLTRAGWLRNQGASLDSKIEKFTPIPREQLLEMISM</sequence>
<dbReference type="HOGENOM" id="CLU_040029_0_0_7"/>
<dbReference type="STRING" id="177437.HRM2_33230"/>
<protein>
    <submittedName>
        <fullName evidence="2">Dioxygenase</fullName>
    </submittedName>
</protein>
<dbReference type="Gene3D" id="3.20.20.70">
    <property type="entry name" value="Aldolase class I"/>
    <property type="match status" value="2"/>
</dbReference>
<dbReference type="NCBIfam" id="TIGR02814">
    <property type="entry name" value="pfaD_fam"/>
    <property type="match status" value="1"/>
</dbReference>
<dbReference type="AlphaFoldDB" id="C0QM81"/>
<dbReference type="EMBL" id="CP001087">
    <property type="protein sequence ID" value="ACN16398.1"/>
    <property type="molecule type" value="Genomic_DNA"/>
</dbReference>
<dbReference type="Pfam" id="PF03060">
    <property type="entry name" value="NMO"/>
    <property type="match status" value="1"/>
</dbReference>
<dbReference type="CDD" id="cd04742">
    <property type="entry name" value="NPD_FabD"/>
    <property type="match status" value="1"/>
</dbReference>
<evidence type="ECO:0000313" key="2">
    <source>
        <dbReference type="EMBL" id="ACN16398.1"/>
    </source>
</evidence>
<accession>C0QM81</accession>
<dbReference type="KEGG" id="dat:HRM2_33230"/>
<dbReference type="GO" id="GO:0051213">
    <property type="term" value="F:dioxygenase activity"/>
    <property type="evidence" value="ECO:0007669"/>
    <property type="project" value="UniProtKB-KW"/>
</dbReference>